<evidence type="ECO:0000313" key="1">
    <source>
        <dbReference type="EMBL" id="MEQ2159103.1"/>
    </source>
</evidence>
<accession>A0ABV0MKZ2</accession>
<keyword evidence="2" id="KW-1185">Reference proteome</keyword>
<gene>
    <name evidence="1" type="ORF">GOODEAATRI_019100</name>
</gene>
<name>A0ABV0MKZ2_9TELE</name>
<comment type="caution">
    <text evidence="1">The sequence shown here is derived from an EMBL/GenBank/DDBJ whole genome shotgun (WGS) entry which is preliminary data.</text>
</comment>
<dbReference type="Proteomes" id="UP001476798">
    <property type="component" value="Unassembled WGS sequence"/>
</dbReference>
<protein>
    <submittedName>
        <fullName evidence="1">Uncharacterized protein</fullName>
    </submittedName>
</protein>
<organism evidence="1 2">
    <name type="scientific">Goodea atripinnis</name>
    <dbReference type="NCBI Taxonomy" id="208336"/>
    <lineage>
        <taxon>Eukaryota</taxon>
        <taxon>Metazoa</taxon>
        <taxon>Chordata</taxon>
        <taxon>Craniata</taxon>
        <taxon>Vertebrata</taxon>
        <taxon>Euteleostomi</taxon>
        <taxon>Actinopterygii</taxon>
        <taxon>Neopterygii</taxon>
        <taxon>Teleostei</taxon>
        <taxon>Neoteleostei</taxon>
        <taxon>Acanthomorphata</taxon>
        <taxon>Ovalentaria</taxon>
        <taxon>Atherinomorphae</taxon>
        <taxon>Cyprinodontiformes</taxon>
        <taxon>Goodeidae</taxon>
        <taxon>Goodea</taxon>
    </lineage>
</organism>
<evidence type="ECO:0000313" key="2">
    <source>
        <dbReference type="Proteomes" id="UP001476798"/>
    </source>
</evidence>
<proteinExistence type="predicted"/>
<reference evidence="1 2" key="1">
    <citation type="submission" date="2021-06" db="EMBL/GenBank/DDBJ databases">
        <authorList>
            <person name="Palmer J.M."/>
        </authorList>
    </citation>
    <scope>NUCLEOTIDE SEQUENCE [LARGE SCALE GENOMIC DNA]</scope>
    <source>
        <strain evidence="1 2">GA_2019</strain>
        <tissue evidence="1">Muscle</tissue>
    </source>
</reference>
<sequence length="178" mass="19667">MGFAHWRHCAQIKQSPSSSMFVCSRCGPFSNLCVNHAMSRCLLNVGVNSQPPPSTATGGVTHNCTEQSNRLIDRCVAAVSNFIYNKQYELSVMQFRICHDTPRFLYLPKPAILCCDSGFPDTGYCNFAGILSRSEARIKNRLKSPPDTQLFTLDKAPSSAFIGTGINCYKTFPEDGIL</sequence>
<dbReference type="EMBL" id="JAHRIO010001669">
    <property type="protein sequence ID" value="MEQ2159103.1"/>
    <property type="molecule type" value="Genomic_DNA"/>
</dbReference>